<evidence type="ECO:0000256" key="4">
    <source>
        <dbReference type="PROSITE-ProRule" id="PRU00169"/>
    </source>
</evidence>
<dbReference type="SMART" id="SM00448">
    <property type="entry name" value="REC"/>
    <property type="match status" value="1"/>
</dbReference>
<dbReference type="Proteomes" id="UP000673394">
    <property type="component" value="Unassembled WGS sequence"/>
</dbReference>
<keyword evidence="1" id="KW-0805">Transcription regulation</keyword>
<proteinExistence type="predicted"/>
<gene>
    <name evidence="7" type="ORF">I8J30_24195</name>
</gene>
<dbReference type="Gene3D" id="1.10.10.60">
    <property type="entry name" value="Homeodomain-like"/>
    <property type="match status" value="2"/>
</dbReference>
<dbReference type="CDD" id="cd17536">
    <property type="entry name" value="REC_YesN-like"/>
    <property type="match status" value="1"/>
</dbReference>
<dbReference type="SUPFAM" id="SSF46689">
    <property type="entry name" value="Homeodomain-like"/>
    <property type="match status" value="2"/>
</dbReference>
<accession>A0ABS5CIX4</accession>
<keyword evidence="8" id="KW-1185">Reference proteome</keyword>
<dbReference type="Gene3D" id="3.40.50.2300">
    <property type="match status" value="1"/>
</dbReference>
<dbReference type="InterPro" id="IPR011006">
    <property type="entry name" value="CheY-like_superfamily"/>
</dbReference>
<dbReference type="Pfam" id="PF12833">
    <property type="entry name" value="HTH_18"/>
    <property type="match status" value="1"/>
</dbReference>
<evidence type="ECO:0000259" key="6">
    <source>
        <dbReference type="PROSITE" id="PS50110"/>
    </source>
</evidence>
<evidence type="ECO:0000259" key="5">
    <source>
        <dbReference type="PROSITE" id="PS01124"/>
    </source>
</evidence>
<dbReference type="PROSITE" id="PS50110">
    <property type="entry name" value="RESPONSE_REGULATORY"/>
    <property type="match status" value="1"/>
</dbReference>
<dbReference type="EMBL" id="JAGKSP010000013">
    <property type="protein sequence ID" value="MBP3965825.1"/>
    <property type="molecule type" value="Genomic_DNA"/>
</dbReference>
<dbReference type="Pfam" id="PF00072">
    <property type="entry name" value="Response_reg"/>
    <property type="match status" value="1"/>
</dbReference>
<dbReference type="PROSITE" id="PS01124">
    <property type="entry name" value="HTH_ARAC_FAMILY_2"/>
    <property type="match status" value="1"/>
</dbReference>
<feature type="domain" description="HTH araC/xylS-type" evidence="5">
    <location>
        <begin position="251"/>
        <end position="349"/>
    </location>
</feature>
<name>A0ABS5CIX4_9BACL</name>
<organism evidence="7 8">
    <name type="scientific">Paenibacillus lignilyticus</name>
    <dbReference type="NCBI Taxonomy" id="1172615"/>
    <lineage>
        <taxon>Bacteria</taxon>
        <taxon>Bacillati</taxon>
        <taxon>Bacillota</taxon>
        <taxon>Bacilli</taxon>
        <taxon>Bacillales</taxon>
        <taxon>Paenibacillaceae</taxon>
        <taxon>Paenibacillus</taxon>
    </lineage>
</organism>
<dbReference type="InterPro" id="IPR001789">
    <property type="entry name" value="Sig_transdc_resp-reg_receiver"/>
</dbReference>
<reference evidence="7 8" key="1">
    <citation type="submission" date="2021-04" db="EMBL/GenBank/DDBJ databases">
        <title>Paenibacillus sp. DLE-14 whole genome sequence.</title>
        <authorList>
            <person name="Ham Y.J."/>
        </authorList>
    </citation>
    <scope>NUCLEOTIDE SEQUENCE [LARGE SCALE GENOMIC DNA]</scope>
    <source>
        <strain evidence="7 8">DLE-14</strain>
    </source>
</reference>
<evidence type="ECO:0000313" key="8">
    <source>
        <dbReference type="Proteomes" id="UP000673394"/>
    </source>
</evidence>
<sequence length="363" mass="41532">MMRVLVVDDDRLARTGLITLLPWSQFGLKVIGEASNGEKALEFLQAHEVDLLITDLAMPVLSGIDLMRSVRELYPNMFIVVLSYHQDFELVQEALRLGAIDYIAKIQLEKVKLEEVLERITKRIAFELKQRITPSTSAAGSEQSAVELPMEQEEQDKLTNVLLHIEWLKEDAAYRKLLEALKPSRVKLEPLLEARAKLQEKLKPIQTNSANGSASISTLDQLLLEMASLREWFQGEQRLGQYSIEMIEAILKAAHYIREHLGEDLHLDEVAREVGVSRSYFSECFKDITTTSFQSYLRDVRMSYALKLLEETTLPIYAVSQKSGYPNEKYFSKVFRTLFHLLPSEYRAKGIKSSDFDKKALQS</sequence>
<feature type="modified residue" description="4-aspartylphosphate" evidence="4">
    <location>
        <position position="55"/>
    </location>
</feature>
<evidence type="ECO:0000313" key="7">
    <source>
        <dbReference type="EMBL" id="MBP3965825.1"/>
    </source>
</evidence>
<keyword evidence="2" id="KW-0238">DNA-binding</keyword>
<dbReference type="InterPro" id="IPR009057">
    <property type="entry name" value="Homeodomain-like_sf"/>
</dbReference>
<protein>
    <submittedName>
        <fullName evidence="7">Response regulator</fullName>
    </submittedName>
</protein>
<dbReference type="SUPFAM" id="SSF52172">
    <property type="entry name" value="CheY-like"/>
    <property type="match status" value="1"/>
</dbReference>
<dbReference type="PANTHER" id="PTHR43280:SF10">
    <property type="entry name" value="REGULATORY PROTEIN POCR"/>
    <property type="match status" value="1"/>
</dbReference>
<dbReference type="SMART" id="SM00342">
    <property type="entry name" value="HTH_ARAC"/>
    <property type="match status" value="1"/>
</dbReference>
<keyword evidence="3" id="KW-0804">Transcription</keyword>
<comment type="caution">
    <text evidence="7">The sequence shown here is derived from an EMBL/GenBank/DDBJ whole genome shotgun (WGS) entry which is preliminary data.</text>
</comment>
<dbReference type="PANTHER" id="PTHR43280">
    <property type="entry name" value="ARAC-FAMILY TRANSCRIPTIONAL REGULATOR"/>
    <property type="match status" value="1"/>
</dbReference>
<evidence type="ECO:0000256" key="1">
    <source>
        <dbReference type="ARBA" id="ARBA00023015"/>
    </source>
</evidence>
<evidence type="ECO:0000256" key="2">
    <source>
        <dbReference type="ARBA" id="ARBA00023125"/>
    </source>
</evidence>
<dbReference type="InterPro" id="IPR018060">
    <property type="entry name" value="HTH_AraC"/>
</dbReference>
<evidence type="ECO:0000256" key="3">
    <source>
        <dbReference type="ARBA" id="ARBA00023163"/>
    </source>
</evidence>
<keyword evidence="4" id="KW-0597">Phosphoprotein</keyword>
<feature type="domain" description="Response regulatory" evidence="6">
    <location>
        <begin position="3"/>
        <end position="120"/>
    </location>
</feature>